<sequence>MERIKPLIAQGADINARNADKETIFQATASYYSKLDHDVIRYLVNEAGADINTHDDEYVISLYSLALSEDPERLKLFLEFGANPNTITPNTFQTVVDDIESLHYSAYEVFENKEESLLEAIEILKSYGAKSAHELFTTEPKEYLAVNMFYPTFLVSKYGQMHVEDLTSDPTVLKAFEELERLKKQYENIGDNKEQLAFYKGIVGNHVRKINGLLEGLDVLKEVEVVK</sequence>
<evidence type="ECO:0000313" key="1">
    <source>
        <dbReference type="EMBL" id="SMG34996.1"/>
    </source>
</evidence>
<dbReference type="SUPFAM" id="SSF48403">
    <property type="entry name" value="Ankyrin repeat"/>
    <property type="match status" value="1"/>
</dbReference>
<dbReference type="STRING" id="1028.SAMN05661096_02280"/>
<gene>
    <name evidence="1" type="ORF">SAMN05661096_02280</name>
</gene>
<dbReference type="InterPro" id="IPR036770">
    <property type="entry name" value="Ankyrin_rpt-contain_sf"/>
</dbReference>
<dbReference type="OrthoDB" id="5657095at2"/>
<dbReference type="EMBL" id="FXAW01000004">
    <property type="protein sequence ID" value="SMG34996.1"/>
    <property type="molecule type" value="Genomic_DNA"/>
</dbReference>
<keyword evidence="2" id="KW-1185">Reference proteome</keyword>
<dbReference type="AlphaFoldDB" id="A0A1X7K3V4"/>
<accession>A0A1X7K3V4</accession>
<evidence type="ECO:0000313" key="2">
    <source>
        <dbReference type="Proteomes" id="UP000193804"/>
    </source>
</evidence>
<reference evidence="2" key="1">
    <citation type="submission" date="2017-04" db="EMBL/GenBank/DDBJ databases">
        <authorList>
            <person name="Varghese N."/>
            <person name="Submissions S."/>
        </authorList>
    </citation>
    <scope>NUCLEOTIDE SEQUENCE [LARGE SCALE GENOMIC DNA]</scope>
    <source>
        <strain evidence="2">DSM 4125</strain>
    </source>
</reference>
<name>A0A1X7K3V4_9BACT</name>
<organism evidence="1 2">
    <name type="scientific">Marivirga sericea</name>
    <dbReference type="NCBI Taxonomy" id="1028"/>
    <lineage>
        <taxon>Bacteria</taxon>
        <taxon>Pseudomonadati</taxon>
        <taxon>Bacteroidota</taxon>
        <taxon>Cytophagia</taxon>
        <taxon>Cytophagales</taxon>
        <taxon>Marivirgaceae</taxon>
        <taxon>Marivirga</taxon>
    </lineage>
</organism>
<dbReference type="RefSeq" id="WP_085517240.1">
    <property type="nucleotide sequence ID" value="NZ_FXAW01000004.1"/>
</dbReference>
<proteinExistence type="predicted"/>
<dbReference type="Gene3D" id="1.25.40.20">
    <property type="entry name" value="Ankyrin repeat-containing domain"/>
    <property type="match status" value="1"/>
</dbReference>
<dbReference type="Proteomes" id="UP000193804">
    <property type="component" value="Unassembled WGS sequence"/>
</dbReference>
<protein>
    <submittedName>
        <fullName evidence="1">Uncharacterized protein</fullName>
    </submittedName>
</protein>